<organism evidence="2 3">
    <name type="scientific">Pararhizobium mangrovi</name>
    <dbReference type="NCBI Taxonomy" id="2590452"/>
    <lineage>
        <taxon>Bacteria</taxon>
        <taxon>Pseudomonadati</taxon>
        <taxon>Pseudomonadota</taxon>
        <taxon>Alphaproteobacteria</taxon>
        <taxon>Hyphomicrobiales</taxon>
        <taxon>Rhizobiaceae</taxon>
        <taxon>Rhizobium/Agrobacterium group</taxon>
        <taxon>Pararhizobium</taxon>
    </lineage>
</organism>
<keyword evidence="3" id="KW-1185">Reference proteome</keyword>
<dbReference type="EMBL" id="VHLH01000004">
    <property type="protein sequence ID" value="TPW31244.1"/>
    <property type="molecule type" value="Genomic_DNA"/>
</dbReference>
<evidence type="ECO:0000256" key="1">
    <source>
        <dbReference type="HAMAP-Rule" id="MF_00386"/>
    </source>
</evidence>
<keyword evidence="1" id="KW-1003">Cell membrane</keyword>
<evidence type="ECO:0000313" key="2">
    <source>
        <dbReference type="EMBL" id="TPW31244.1"/>
    </source>
</evidence>
<dbReference type="PANTHER" id="PTHR33383:SF1">
    <property type="entry name" value="MEMBRANE PROTEIN INSERTION EFFICIENCY FACTOR-RELATED"/>
    <property type="match status" value="1"/>
</dbReference>
<dbReference type="HAMAP" id="MF_00386">
    <property type="entry name" value="UPF0161_YidD"/>
    <property type="match status" value="1"/>
</dbReference>
<name>A0A506UE61_9HYPH</name>
<keyword evidence="1" id="KW-0472">Membrane</keyword>
<comment type="function">
    <text evidence="1">Could be involved in insertion of integral membrane proteins into the membrane.</text>
</comment>
<dbReference type="SMART" id="SM01234">
    <property type="entry name" value="Haemolytic"/>
    <property type="match status" value="1"/>
</dbReference>
<dbReference type="GO" id="GO:0005886">
    <property type="term" value="C:plasma membrane"/>
    <property type="evidence" value="ECO:0007669"/>
    <property type="project" value="UniProtKB-SubCell"/>
</dbReference>
<dbReference type="AlphaFoldDB" id="A0A506UE61"/>
<dbReference type="Pfam" id="PF01809">
    <property type="entry name" value="YidD"/>
    <property type="match status" value="1"/>
</dbReference>
<reference evidence="2 3" key="1">
    <citation type="submission" date="2019-06" db="EMBL/GenBank/DDBJ databases">
        <authorList>
            <person name="Li M."/>
        </authorList>
    </citation>
    <scope>NUCLEOTIDE SEQUENCE [LARGE SCALE GENOMIC DNA]</scope>
    <source>
        <strain evidence="2 3">BGMRC6574</strain>
    </source>
</reference>
<dbReference type="OrthoDB" id="9801753at2"/>
<sequence length="119" mass="13763">MSEIRVKHRSRNWGGAWHRTPGRILGTGLVRAYQLSLSPLVGSTCRHLPTCSEYAYEAIARHGLWPGGWLSLFRVARCGPFGTHGIDNVPPDLLPRQHWWTPWRYWRRTPAKVERHGRT</sequence>
<dbReference type="PANTHER" id="PTHR33383">
    <property type="entry name" value="MEMBRANE PROTEIN INSERTION EFFICIENCY FACTOR-RELATED"/>
    <property type="match status" value="1"/>
</dbReference>
<comment type="similarity">
    <text evidence="1">Belongs to the UPF0161 family.</text>
</comment>
<gene>
    <name evidence="2" type="primary">yidD</name>
    <name evidence="2" type="ORF">FJU11_03330</name>
</gene>
<dbReference type="NCBIfam" id="TIGR00278">
    <property type="entry name" value="membrane protein insertion efficiency factor YidD"/>
    <property type="match status" value="1"/>
</dbReference>
<proteinExistence type="inferred from homology"/>
<protein>
    <recommendedName>
        <fullName evidence="1">Putative membrane protein insertion efficiency factor</fullName>
    </recommendedName>
</protein>
<evidence type="ECO:0000313" key="3">
    <source>
        <dbReference type="Proteomes" id="UP000320314"/>
    </source>
</evidence>
<dbReference type="InterPro" id="IPR002696">
    <property type="entry name" value="Membr_insert_effic_factor_YidD"/>
</dbReference>
<accession>A0A506UE61</accession>
<dbReference type="Proteomes" id="UP000320314">
    <property type="component" value="Unassembled WGS sequence"/>
</dbReference>
<comment type="subcellular location">
    <subcellularLocation>
        <location evidence="1">Cell membrane</location>
        <topology evidence="1">Peripheral membrane protein</topology>
        <orientation evidence="1">Cytoplasmic side</orientation>
    </subcellularLocation>
</comment>
<comment type="caution">
    <text evidence="2">The sequence shown here is derived from an EMBL/GenBank/DDBJ whole genome shotgun (WGS) entry which is preliminary data.</text>
</comment>
<dbReference type="RefSeq" id="WP_141165606.1">
    <property type="nucleotide sequence ID" value="NZ_VHLH01000004.1"/>
</dbReference>